<dbReference type="AlphaFoldDB" id="A0AA86VXE6"/>
<name>A0AA86VXE6_9FABA</name>
<feature type="non-terminal residue" evidence="2">
    <location>
        <position position="78"/>
    </location>
</feature>
<evidence type="ECO:0000256" key="1">
    <source>
        <dbReference type="SAM" id="MobiDB-lite"/>
    </source>
</evidence>
<dbReference type="Gramene" id="rna-AYBTSS11_LOCUS9149">
    <property type="protein sequence ID" value="CAJ1939468.1"/>
    <property type="gene ID" value="gene-AYBTSS11_LOCUS9149"/>
</dbReference>
<evidence type="ECO:0000313" key="2">
    <source>
        <dbReference type="EMBL" id="CAJ1939468.1"/>
    </source>
</evidence>
<feature type="region of interest" description="Disordered" evidence="1">
    <location>
        <begin position="38"/>
        <end position="60"/>
    </location>
</feature>
<dbReference type="EMBL" id="OY731400">
    <property type="protein sequence ID" value="CAJ1939468.1"/>
    <property type="molecule type" value="Genomic_DNA"/>
</dbReference>
<evidence type="ECO:0000313" key="3">
    <source>
        <dbReference type="Proteomes" id="UP001189624"/>
    </source>
</evidence>
<reference evidence="2" key="1">
    <citation type="submission" date="2023-10" db="EMBL/GenBank/DDBJ databases">
        <authorList>
            <person name="Domelevo Entfellner J.-B."/>
        </authorList>
    </citation>
    <scope>NUCLEOTIDE SEQUENCE</scope>
</reference>
<keyword evidence="3" id="KW-1185">Reference proteome</keyword>
<organism evidence="2 3">
    <name type="scientific">Sphenostylis stenocarpa</name>
    <dbReference type="NCBI Taxonomy" id="92480"/>
    <lineage>
        <taxon>Eukaryota</taxon>
        <taxon>Viridiplantae</taxon>
        <taxon>Streptophyta</taxon>
        <taxon>Embryophyta</taxon>
        <taxon>Tracheophyta</taxon>
        <taxon>Spermatophyta</taxon>
        <taxon>Magnoliopsida</taxon>
        <taxon>eudicotyledons</taxon>
        <taxon>Gunneridae</taxon>
        <taxon>Pentapetalae</taxon>
        <taxon>rosids</taxon>
        <taxon>fabids</taxon>
        <taxon>Fabales</taxon>
        <taxon>Fabaceae</taxon>
        <taxon>Papilionoideae</taxon>
        <taxon>50 kb inversion clade</taxon>
        <taxon>NPAAA clade</taxon>
        <taxon>indigoferoid/millettioid clade</taxon>
        <taxon>Phaseoleae</taxon>
        <taxon>Sphenostylis</taxon>
    </lineage>
</organism>
<dbReference type="Proteomes" id="UP001189624">
    <property type="component" value="Chromosome 3"/>
</dbReference>
<proteinExistence type="predicted"/>
<sequence length="78" mass="8958">MINGSLTKLQNVIKDESTGDFNTWRTKFENGSLMKDISLDHISDNPSSKSSSRENNETDDQMLELWETAKQDCYHSLM</sequence>
<gene>
    <name evidence="2" type="ORF">AYBTSS11_LOCUS9149</name>
</gene>
<protein>
    <submittedName>
        <fullName evidence="2">Uncharacterized protein</fullName>
    </submittedName>
</protein>
<accession>A0AA86VXE6</accession>